<evidence type="ECO:0000259" key="7">
    <source>
        <dbReference type="Pfam" id="PF04116"/>
    </source>
</evidence>
<protein>
    <submittedName>
        <fullName evidence="8">Sphinganine C(4)-monooxygenase-like</fullName>
    </submittedName>
</protein>
<dbReference type="AlphaFoldDB" id="A0A2V0PIH1"/>
<dbReference type="EMBL" id="BDRX01000105">
    <property type="protein sequence ID" value="GBF97700.1"/>
    <property type="molecule type" value="Genomic_DNA"/>
</dbReference>
<dbReference type="GO" id="GO:0008610">
    <property type="term" value="P:lipid biosynthetic process"/>
    <property type="evidence" value="ECO:0007669"/>
    <property type="project" value="InterPro"/>
</dbReference>
<organism evidence="8 9">
    <name type="scientific">Raphidocelis subcapitata</name>
    <dbReference type="NCBI Taxonomy" id="307507"/>
    <lineage>
        <taxon>Eukaryota</taxon>
        <taxon>Viridiplantae</taxon>
        <taxon>Chlorophyta</taxon>
        <taxon>core chlorophytes</taxon>
        <taxon>Chlorophyceae</taxon>
        <taxon>CS clade</taxon>
        <taxon>Sphaeropleales</taxon>
        <taxon>Selenastraceae</taxon>
        <taxon>Raphidocelis</taxon>
    </lineage>
</organism>
<evidence type="ECO:0000256" key="5">
    <source>
        <dbReference type="ARBA" id="ARBA00023136"/>
    </source>
</evidence>
<dbReference type="Proteomes" id="UP000247498">
    <property type="component" value="Unassembled WGS sequence"/>
</dbReference>
<keyword evidence="5" id="KW-0472">Membrane</keyword>
<feature type="region of interest" description="Disordered" evidence="6">
    <location>
        <begin position="264"/>
        <end position="302"/>
    </location>
</feature>
<reference evidence="8 9" key="1">
    <citation type="journal article" date="2018" name="Sci. Rep.">
        <title>Raphidocelis subcapitata (=Pseudokirchneriella subcapitata) provides an insight into genome evolution and environmental adaptations in the Sphaeropleales.</title>
        <authorList>
            <person name="Suzuki S."/>
            <person name="Yamaguchi H."/>
            <person name="Nakajima N."/>
            <person name="Kawachi M."/>
        </authorList>
    </citation>
    <scope>NUCLEOTIDE SEQUENCE [LARGE SCALE GENOMIC DNA]</scope>
    <source>
        <strain evidence="8 9">NIES-35</strain>
    </source>
</reference>
<evidence type="ECO:0000256" key="4">
    <source>
        <dbReference type="ARBA" id="ARBA00022989"/>
    </source>
</evidence>
<comment type="subcellular location">
    <subcellularLocation>
        <location evidence="1">Membrane</location>
    </subcellularLocation>
</comment>
<feature type="compositionally biased region" description="Basic residues" evidence="6">
    <location>
        <begin position="292"/>
        <end position="302"/>
    </location>
</feature>
<evidence type="ECO:0000256" key="2">
    <source>
        <dbReference type="ARBA" id="ARBA00009324"/>
    </source>
</evidence>
<comment type="similarity">
    <text evidence="2">Belongs to the sterol desaturase family.</text>
</comment>
<keyword evidence="8" id="KW-0503">Monooxygenase</keyword>
<keyword evidence="4" id="KW-1133">Transmembrane helix</keyword>
<evidence type="ECO:0000313" key="8">
    <source>
        <dbReference type="EMBL" id="GBF97700.1"/>
    </source>
</evidence>
<keyword evidence="8" id="KW-0560">Oxidoreductase</keyword>
<dbReference type="GO" id="GO:0005506">
    <property type="term" value="F:iron ion binding"/>
    <property type="evidence" value="ECO:0007669"/>
    <property type="project" value="InterPro"/>
</dbReference>
<comment type="caution">
    <text evidence="8">The sequence shown here is derived from an EMBL/GenBank/DDBJ whole genome shotgun (WGS) entry which is preliminary data.</text>
</comment>
<dbReference type="OrthoDB" id="408954at2759"/>
<evidence type="ECO:0000313" key="9">
    <source>
        <dbReference type="Proteomes" id="UP000247498"/>
    </source>
</evidence>
<dbReference type="Pfam" id="PF04116">
    <property type="entry name" value="FA_hydroxylase"/>
    <property type="match status" value="1"/>
</dbReference>
<keyword evidence="3" id="KW-0812">Transmembrane</keyword>
<proteinExistence type="inferred from homology"/>
<evidence type="ECO:0000256" key="1">
    <source>
        <dbReference type="ARBA" id="ARBA00004370"/>
    </source>
</evidence>
<keyword evidence="9" id="KW-1185">Reference proteome</keyword>
<feature type="compositionally biased region" description="Gly residues" evidence="6">
    <location>
        <begin position="271"/>
        <end position="282"/>
    </location>
</feature>
<accession>A0A2V0PIH1</accession>
<gene>
    <name evidence="8" type="ORF">Rsub_09758</name>
</gene>
<evidence type="ECO:0000256" key="6">
    <source>
        <dbReference type="SAM" id="MobiDB-lite"/>
    </source>
</evidence>
<evidence type="ECO:0000256" key="3">
    <source>
        <dbReference type="ARBA" id="ARBA00022692"/>
    </source>
</evidence>
<dbReference type="InParanoid" id="A0A2V0PIH1"/>
<dbReference type="PANTHER" id="PTHR11863">
    <property type="entry name" value="STEROL DESATURASE"/>
    <property type="match status" value="1"/>
</dbReference>
<sequence length="302" mass="33161">MAPAGLAEHVRRVAAERLTLGSPELWMALLPVACYWLIACAYDLLDYLQLPFTERYRIRSGAEKAKRNSRSKSHVICRVLSQHAIQVAVSIGLVFADPEMCDARRSRSWAASAARFAAGMLVMDSWQYFIHRGVHESKALYNGVHSHHHRLLVCYAYGALYNHPLEALLLDTLGGVVSMYAAGLSCGGAAALWTLGCAKTVFDHSGYVWPVNPAAPLFPNNALYHDVHHDPRGFRKNYSQPFFTFWDRAMGTYMDPAEIHAGRDFCPQAKDGGGGGKEGGGADAAPPSPPQRPRRAAVKKLA</sequence>
<dbReference type="InterPro" id="IPR050307">
    <property type="entry name" value="Sterol_Desaturase_Related"/>
</dbReference>
<dbReference type="InterPro" id="IPR006694">
    <property type="entry name" value="Fatty_acid_hydroxylase"/>
</dbReference>
<name>A0A2V0PIH1_9CHLO</name>
<dbReference type="STRING" id="307507.A0A2V0PIH1"/>
<dbReference type="GO" id="GO:0004497">
    <property type="term" value="F:monooxygenase activity"/>
    <property type="evidence" value="ECO:0007669"/>
    <property type="project" value="UniProtKB-KW"/>
</dbReference>
<dbReference type="GO" id="GO:0016020">
    <property type="term" value="C:membrane"/>
    <property type="evidence" value="ECO:0007669"/>
    <property type="project" value="UniProtKB-SubCell"/>
</dbReference>
<feature type="domain" description="Fatty acid hydroxylase" evidence="7">
    <location>
        <begin position="116"/>
        <end position="252"/>
    </location>
</feature>
<dbReference type="FunCoup" id="A0A2V0PIH1">
    <property type="interactions" value="441"/>
</dbReference>